<evidence type="ECO:0000313" key="3">
    <source>
        <dbReference type="Proteomes" id="UP000092741"/>
    </source>
</evidence>
<accession>A0AAN0Y0B9</accession>
<name>A0AAN0Y0B9_VIBNA</name>
<dbReference type="SUPFAM" id="SSF51658">
    <property type="entry name" value="Xylose isomerase-like"/>
    <property type="match status" value="1"/>
</dbReference>
<dbReference type="InterPro" id="IPR050312">
    <property type="entry name" value="IolE/XylAMocC-like"/>
</dbReference>
<dbReference type="Gene3D" id="3.20.20.150">
    <property type="entry name" value="Divalent-metal-dependent TIM barrel enzymes"/>
    <property type="match status" value="1"/>
</dbReference>
<dbReference type="KEGG" id="vna:PN96_12265"/>
<proteinExistence type="predicted"/>
<gene>
    <name evidence="2" type="ORF">BA890_01065</name>
</gene>
<dbReference type="AlphaFoldDB" id="A0AAN0Y0B9"/>
<evidence type="ECO:0000313" key="2">
    <source>
        <dbReference type="EMBL" id="ANQ11429.1"/>
    </source>
</evidence>
<evidence type="ECO:0000259" key="1">
    <source>
        <dbReference type="Pfam" id="PF01261"/>
    </source>
</evidence>
<dbReference type="Proteomes" id="UP000092741">
    <property type="component" value="Chromosome 1"/>
</dbReference>
<dbReference type="EMBL" id="CP016345">
    <property type="protein sequence ID" value="ANQ11429.1"/>
    <property type="molecule type" value="Genomic_DNA"/>
</dbReference>
<reference evidence="2 3" key="1">
    <citation type="submission" date="2016-07" db="EMBL/GenBank/DDBJ databases">
        <title>Developing Vibrio natriegens as a novel, fast-growing host for biotechnology.</title>
        <authorList>
            <person name="Weinstock M.T."/>
            <person name="Hesek E.D."/>
            <person name="Wilson C.M."/>
            <person name="Gibson D.G."/>
        </authorList>
    </citation>
    <scope>NUCLEOTIDE SEQUENCE [LARGE SCALE GENOMIC DNA]</scope>
    <source>
        <strain evidence="2 3">ATCC 14048</strain>
    </source>
</reference>
<protein>
    <recommendedName>
        <fullName evidence="1">Xylose isomerase-like TIM barrel domain-containing protein</fullName>
    </recommendedName>
</protein>
<dbReference type="PANTHER" id="PTHR12110">
    <property type="entry name" value="HYDROXYPYRUVATE ISOMERASE"/>
    <property type="match status" value="1"/>
</dbReference>
<feature type="domain" description="Xylose isomerase-like TIM barrel" evidence="1">
    <location>
        <begin position="20"/>
        <end position="207"/>
    </location>
</feature>
<dbReference type="RefSeq" id="WP_020335751.1">
    <property type="nucleotide sequence ID" value="NZ_ATFJ01000038.1"/>
</dbReference>
<dbReference type="GeneID" id="70913588"/>
<dbReference type="InterPro" id="IPR013022">
    <property type="entry name" value="Xyl_isomerase-like_TIM-brl"/>
</dbReference>
<sequence length="270" mass="30307">MKLSVSNFAWPQHEALWCYEQLAQRGIKGVEIAPTKVFGENWVIDPDTVLSLRETLCSFDLHISSFQGLTYAKEDVALFGEGSDNFLSHMETIAQLLVECGADYAVLGAVKLRQHLPADYHEMSALFEAVAKRFSTVSKALALESIPPVYGARLLRNLTECTHLINDVDSDGLVLNFDTANQFLCGDLLSGNYRHALAKAKHIHISEPDLCYFHQPSKYNVELASQVKRIYQGKWGVLEMGEKYFTRSGFQRSLDTFLKLYGPLSYSATL</sequence>
<dbReference type="Pfam" id="PF01261">
    <property type="entry name" value="AP_endonuc_2"/>
    <property type="match status" value="1"/>
</dbReference>
<keyword evidence="3" id="KW-1185">Reference proteome</keyword>
<organism evidence="2 3">
    <name type="scientific">Vibrio natriegens NBRC 15636 = ATCC 14048 = DSM 759</name>
    <dbReference type="NCBI Taxonomy" id="1219067"/>
    <lineage>
        <taxon>Bacteria</taxon>
        <taxon>Pseudomonadati</taxon>
        <taxon>Pseudomonadota</taxon>
        <taxon>Gammaproteobacteria</taxon>
        <taxon>Vibrionales</taxon>
        <taxon>Vibrionaceae</taxon>
        <taxon>Vibrio</taxon>
    </lineage>
</organism>
<dbReference type="InterPro" id="IPR036237">
    <property type="entry name" value="Xyl_isomerase-like_sf"/>
</dbReference>